<reference evidence="1 2" key="1">
    <citation type="submission" date="2014-07" db="EMBL/GenBank/DDBJ databases">
        <title>Genome of Chryseobacterium soli DSM 19298.</title>
        <authorList>
            <person name="Stropko S.J."/>
            <person name="Pipes S.E."/>
            <person name="Newman J."/>
        </authorList>
    </citation>
    <scope>NUCLEOTIDE SEQUENCE [LARGE SCALE GENOMIC DNA]</scope>
    <source>
        <strain evidence="1 2">DSM 19298</strain>
    </source>
</reference>
<gene>
    <name evidence="1" type="ORF">IW15_17060</name>
</gene>
<comment type="caution">
    <text evidence="1">The sequence shown here is derived from an EMBL/GenBank/DDBJ whole genome shotgun (WGS) entry which is preliminary data.</text>
</comment>
<name>A0A086A2H2_9FLAO</name>
<proteinExistence type="predicted"/>
<dbReference type="eggNOG" id="ENOG50311RV">
    <property type="taxonomic scope" value="Bacteria"/>
</dbReference>
<sequence length="227" mass="24637">MEAAQCEISFEIDYTSSIPVTSANAITTASYEIQGSGNPVDLGNIDPNGLTILPQIQVPEKYDLTVKLSVGGAFATSTSSFQIGDCNNGEIRTIFYNHAKRPESYNSNTVVDFLIKKNGQVVVDTKDVNTEYNNPIEQWKSFEARVGDRIEFSTDLIKSGSQGKTTGNMFTYSTTGTTGTVNTPNPSAIDALSLNSQDIGPNTNVKRIFAFIVDSKVNYALGTDYIQ</sequence>
<dbReference type="AlphaFoldDB" id="A0A086A2H2"/>
<organism evidence="1 2">
    <name type="scientific">Chryseobacterium soli</name>
    <dbReference type="NCBI Taxonomy" id="445961"/>
    <lineage>
        <taxon>Bacteria</taxon>
        <taxon>Pseudomonadati</taxon>
        <taxon>Bacteroidota</taxon>
        <taxon>Flavobacteriia</taxon>
        <taxon>Flavobacteriales</taxon>
        <taxon>Weeksellaceae</taxon>
        <taxon>Chryseobacterium group</taxon>
        <taxon>Chryseobacterium</taxon>
    </lineage>
</organism>
<dbReference type="RefSeq" id="WP_034713632.1">
    <property type="nucleotide sequence ID" value="NZ_JPRH01000008.1"/>
</dbReference>
<protein>
    <submittedName>
        <fullName evidence="1">Uncharacterized protein</fullName>
    </submittedName>
</protein>
<dbReference type="EMBL" id="JPRH01000008">
    <property type="protein sequence ID" value="KFF10886.1"/>
    <property type="molecule type" value="Genomic_DNA"/>
</dbReference>
<dbReference type="OrthoDB" id="1268286at2"/>
<accession>A0A086A2H2</accession>
<keyword evidence="2" id="KW-1185">Reference proteome</keyword>
<dbReference type="Proteomes" id="UP000028705">
    <property type="component" value="Unassembled WGS sequence"/>
</dbReference>
<evidence type="ECO:0000313" key="2">
    <source>
        <dbReference type="Proteomes" id="UP000028705"/>
    </source>
</evidence>
<evidence type="ECO:0000313" key="1">
    <source>
        <dbReference type="EMBL" id="KFF10886.1"/>
    </source>
</evidence>